<dbReference type="Proteomes" id="UP001149163">
    <property type="component" value="Unassembled WGS sequence"/>
</dbReference>
<dbReference type="RefSeq" id="XP_056546927.1">
    <property type="nucleotide sequence ID" value="XM_056683321.1"/>
</dbReference>
<comment type="caution">
    <text evidence="1">The sequence shown here is derived from an EMBL/GenBank/DDBJ whole genome shotgun (WGS) entry which is preliminary data.</text>
</comment>
<dbReference type="OrthoDB" id="4719016at2759"/>
<evidence type="ECO:0000313" key="2">
    <source>
        <dbReference type="Proteomes" id="UP001149163"/>
    </source>
</evidence>
<gene>
    <name evidence="1" type="ORF">N7482_001196</name>
</gene>
<dbReference type="GeneID" id="81422497"/>
<reference evidence="1" key="1">
    <citation type="submission" date="2022-11" db="EMBL/GenBank/DDBJ databases">
        <authorList>
            <person name="Petersen C."/>
        </authorList>
    </citation>
    <scope>NUCLEOTIDE SEQUENCE</scope>
    <source>
        <strain evidence="1">IBT 26290</strain>
    </source>
</reference>
<keyword evidence="2" id="KW-1185">Reference proteome</keyword>
<dbReference type="AlphaFoldDB" id="A0A9W9IFK7"/>
<sequence>MVACFAESGGLCTALVIGIISRLFPINDETNEETESDYASNPFRVIDFIDFYLSCHDHKDDKIVIWDRLTAQSADSDNRLPIEDRFFVPVASTEDMSLGRWQLVGHNVRLNIQKMDPDDIGKTAKSIQLSKVGNGRGLLDGALELACHLYPEEQWGGVRKAWGMVKALRPNPEVASSSGGPTRHMSNQ</sequence>
<protein>
    <submittedName>
        <fullName evidence="1">Uncharacterized protein</fullName>
    </submittedName>
</protein>
<evidence type="ECO:0000313" key="1">
    <source>
        <dbReference type="EMBL" id="KAJ5175319.1"/>
    </source>
</evidence>
<reference evidence="1" key="2">
    <citation type="journal article" date="2023" name="IMA Fungus">
        <title>Comparative genomic study of the Penicillium genus elucidates a diverse pangenome and 15 lateral gene transfer events.</title>
        <authorList>
            <person name="Petersen C."/>
            <person name="Sorensen T."/>
            <person name="Nielsen M.R."/>
            <person name="Sondergaard T.E."/>
            <person name="Sorensen J.L."/>
            <person name="Fitzpatrick D.A."/>
            <person name="Frisvad J.C."/>
            <person name="Nielsen K.L."/>
        </authorList>
    </citation>
    <scope>NUCLEOTIDE SEQUENCE</scope>
    <source>
        <strain evidence="1">IBT 26290</strain>
    </source>
</reference>
<name>A0A9W9IFK7_9EURO</name>
<accession>A0A9W9IFK7</accession>
<proteinExistence type="predicted"/>
<organism evidence="1 2">
    <name type="scientific">Penicillium canariense</name>
    <dbReference type="NCBI Taxonomy" id="189055"/>
    <lineage>
        <taxon>Eukaryota</taxon>
        <taxon>Fungi</taxon>
        <taxon>Dikarya</taxon>
        <taxon>Ascomycota</taxon>
        <taxon>Pezizomycotina</taxon>
        <taxon>Eurotiomycetes</taxon>
        <taxon>Eurotiomycetidae</taxon>
        <taxon>Eurotiales</taxon>
        <taxon>Aspergillaceae</taxon>
        <taxon>Penicillium</taxon>
    </lineage>
</organism>
<dbReference type="EMBL" id="JAPQKN010000001">
    <property type="protein sequence ID" value="KAJ5175319.1"/>
    <property type="molecule type" value="Genomic_DNA"/>
</dbReference>